<gene>
    <name evidence="11" type="primary">TPHA0F03520</name>
    <name evidence="11" type="ordered locus">TPHA_0F03520</name>
</gene>
<keyword evidence="4" id="KW-0547">Nucleotide-binding</keyword>
<keyword evidence="3" id="KW-0808">Transferase</keyword>
<dbReference type="FunFam" id="1.10.510.10:FF:000949">
    <property type="entry name" value="Serine/threonine-protein kinase PTK1/STK1"/>
    <property type="match status" value="1"/>
</dbReference>
<dbReference type="HOGENOM" id="CLU_009275_1_1_1"/>
<protein>
    <recommendedName>
        <fullName evidence="1">non-specific serine/threonine protein kinase</fullName>
        <ecNumber evidence="1">2.7.11.1</ecNumber>
    </recommendedName>
</protein>
<evidence type="ECO:0000256" key="8">
    <source>
        <dbReference type="ARBA" id="ARBA00048679"/>
    </source>
</evidence>
<feature type="domain" description="Protein kinase" evidence="10">
    <location>
        <begin position="196"/>
        <end position="503"/>
    </location>
</feature>
<evidence type="ECO:0000256" key="9">
    <source>
        <dbReference type="SAM" id="MobiDB-lite"/>
    </source>
</evidence>
<reference evidence="11 12" key="1">
    <citation type="journal article" date="2011" name="Proc. Natl. Acad. Sci. U.S.A.">
        <title>Evolutionary erosion of yeast sex chromosomes by mating-type switching accidents.</title>
        <authorList>
            <person name="Gordon J.L."/>
            <person name="Armisen D."/>
            <person name="Proux-Wera E."/>
            <person name="Oheigeartaigh S.S."/>
            <person name="Byrne K.P."/>
            <person name="Wolfe K.H."/>
        </authorList>
    </citation>
    <scope>NUCLEOTIDE SEQUENCE [LARGE SCALE GENOMIC DNA]</scope>
    <source>
        <strain evidence="12">ATCC 24235 / CBS 4417 / NBRC 1672 / NRRL Y-8282 / UCD 70-5</strain>
    </source>
</reference>
<comment type="catalytic activity">
    <reaction evidence="8">
        <text>L-seryl-[protein] + ATP = O-phospho-L-seryl-[protein] + ADP + H(+)</text>
        <dbReference type="Rhea" id="RHEA:17989"/>
        <dbReference type="Rhea" id="RHEA-COMP:9863"/>
        <dbReference type="Rhea" id="RHEA-COMP:11604"/>
        <dbReference type="ChEBI" id="CHEBI:15378"/>
        <dbReference type="ChEBI" id="CHEBI:29999"/>
        <dbReference type="ChEBI" id="CHEBI:30616"/>
        <dbReference type="ChEBI" id="CHEBI:83421"/>
        <dbReference type="ChEBI" id="CHEBI:456216"/>
        <dbReference type="EC" id="2.7.11.1"/>
    </reaction>
</comment>
<keyword evidence="6" id="KW-0067">ATP-binding</keyword>
<feature type="compositionally biased region" description="Low complexity" evidence="9">
    <location>
        <begin position="96"/>
        <end position="117"/>
    </location>
</feature>
<dbReference type="Proteomes" id="UP000005666">
    <property type="component" value="Chromosome 6"/>
</dbReference>
<proteinExistence type="predicted"/>
<dbReference type="SUPFAM" id="SSF56112">
    <property type="entry name" value="Protein kinase-like (PK-like)"/>
    <property type="match status" value="1"/>
</dbReference>
<dbReference type="InterPro" id="IPR008271">
    <property type="entry name" value="Ser/Thr_kinase_AS"/>
</dbReference>
<keyword evidence="5" id="KW-0418">Kinase</keyword>
<feature type="compositionally biased region" description="Basic and acidic residues" evidence="9">
    <location>
        <begin position="516"/>
        <end position="531"/>
    </location>
</feature>
<dbReference type="PROSITE" id="PS50011">
    <property type="entry name" value="PROTEIN_KINASE_DOM"/>
    <property type="match status" value="1"/>
</dbReference>
<dbReference type="InterPro" id="IPR011009">
    <property type="entry name" value="Kinase-like_dom_sf"/>
</dbReference>
<dbReference type="SMART" id="SM00220">
    <property type="entry name" value="S_TKc"/>
    <property type="match status" value="1"/>
</dbReference>
<evidence type="ECO:0000256" key="3">
    <source>
        <dbReference type="ARBA" id="ARBA00022679"/>
    </source>
</evidence>
<dbReference type="GO" id="GO:0005524">
    <property type="term" value="F:ATP binding"/>
    <property type="evidence" value="ECO:0007669"/>
    <property type="project" value="UniProtKB-KW"/>
</dbReference>
<keyword evidence="2" id="KW-0723">Serine/threonine-protein kinase</keyword>
<dbReference type="PROSITE" id="PS00108">
    <property type="entry name" value="PROTEIN_KINASE_ST"/>
    <property type="match status" value="1"/>
</dbReference>
<dbReference type="GO" id="GO:0044773">
    <property type="term" value="P:mitotic DNA damage checkpoint signaling"/>
    <property type="evidence" value="ECO:0007669"/>
    <property type="project" value="TreeGrafter"/>
</dbReference>
<dbReference type="eggNOG" id="KOG0583">
    <property type="taxonomic scope" value="Eukaryota"/>
</dbReference>
<dbReference type="EMBL" id="HE612861">
    <property type="protein sequence ID" value="CCE63832.1"/>
    <property type="molecule type" value="Genomic_DNA"/>
</dbReference>
<name>G8BUP6_TETPH</name>
<evidence type="ECO:0000256" key="1">
    <source>
        <dbReference type="ARBA" id="ARBA00012513"/>
    </source>
</evidence>
<dbReference type="GeneID" id="11535404"/>
<evidence type="ECO:0000256" key="5">
    <source>
        <dbReference type="ARBA" id="ARBA00022777"/>
    </source>
</evidence>
<evidence type="ECO:0000256" key="7">
    <source>
        <dbReference type="ARBA" id="ARBA00047899"/>
    </source>
</evidence>
<comment type="catalytic activity">
    <reaction evidence="7">
        <text>L-threonyl-[protein] + ATP = O-phospho-L-threonyl-[protein] + ADP + H(+)</text>
        <dbReference type="Rhea" id="RHEA:46608"/>
        <dbReference type="Rhea" id="RHEA-COMP:11060"/>
        <dbReference type="Rhea" id="RHEA-COMP:11605"/>
        <dbReference type="ChEBI" id="CHEBI:15378"/>
        <dbReference type="ChEBI" id="CHEBI:30013"/>
        <dbReference type="ChEBI" id="CHEBI:30616"/>
        <dbReference type="ChEBI" id="CHEBI:61977"/>
        <dbReference type="ChEBI" id="CHEBI:456216"/>
        <dbReference type="EC" id="2.7.11.1"/>
    </reaction>
</comment>
<dbReference type="PANTHER" id="PTHR44167:SF24">
    <property type="entry name" value="SERINE_THREONINE-PROTEIN KINASE CHK2"/>
    <property type="match status" value="1"/>
</dbReference>
<evidence type="ECO:0000256" key="2">
    <source>
        <dbReference type="ARBA" id="ARBA00022527"/>
    </source>
</evidence>
<evidence type="ECO:0000313" key="12">
    <source>
        <dbReference type="Proteomes" id="UP000005666"/>
    </source>
</evidence>
<dbReference type="Pfam" id="PF00069">
    <property type="entry name" value="Pkinase"/>
    <property type="match status" value="1"/>
</dbReference>
<evidence type="ECO:0000259" key="10">
    <source>
        <dbReference type="PROSITE" id="PS50011"/>
    </source>
</evidence>
<feature type="region of interest" description="Disordered" evidence="9">
    <location>
        <begin position="516"/>
        <end position="539"/>
    </location>
</feature>
<dbReference type="STRING" id="1071381.G8BUP6"/>
<dbReference type="GO" id="GO:0005737">
    <property type="term" value="C:cytoplasm"/>
    <property type="evidence" value="ECO:0007669"/>
    <property type="project" value="TreeGrafter"/>
</dbReference>
<feature type="compositionally biased region" description="Polar residues" evidence="9">
    <location>
        <begin position="67"/>
        <end position="80"/>
    </location>
</feature>
<evidence type="ECO:0000256" key="6">
    <source>
        <dbReference type="ARBA" id="ARBA00022840"/>
    </source>
</evidence>
<feature type="region of interest" description="Disordered" evidence="9">
    <location>
        <begin position="610"/>
        <end position="635"/>
    </location>
</feature>
<accession>G8BUP6</accession>
<dbReference type="RefSeq" id="XP_003686266.1">
    <property type="nucleotide sequence ID" value="XM_003686218.1"/>
</dbReference>
<evidence type="ECO:0000256" key="4">
    <source>
        <dbReference type="ARBA" id="ARBA00022741"/>
    </source>
</evidence>
<organism evidence="11 12">
    <name type="scientific">Tetrapisispora phaffii (strain ATCC 24235 / CBS 4417 / NBRC 1672 / NRRL Y-8282 / UCD 70-5)</name>
    <name type="common">Yeast</name>
    <name type="synonym">Fabospora phaffii</name>
    <dbReference type="NCBI Taxonomy" id="1071381"/>
    <lineage>
        <taxon>Eukaryota</taxon>
        <taxon>Fungi</taxon>
        <taxon>Dikarya</taxon>
        <taxon>Ascomycota</taxon>
        <taxon>Saccharomycotina</taxon>
        <taxon>Saccharomycetes</taxon>
        <taxon>Saccharomycetales</taxon>
        <taxon>Saccharomycetaceae</taxon>
        <taxon>Tetrapisispora</taxon>
    </lineage>
</organism>
<dbReference type="GO" id="GO:0004674">
    <property type="term" value="F:protein serine/threonine kinase activity"/>
    <property type="evidence" value="ECO:0007669"/>
    <property type="project" value="UniProtKB-KW"/>
</dbReference>
<dbReference type="KEGG" id="tpf:TPHA_0F03520"/>
<feature type="region of interest" description="Disordered" evidence="9">
    <location>
        <begin position="1"/>
        <end position="25"/>
    </location>
</feature>
<dbReference type="Gene3D" id="1.10.510.10">
    <property type="entry name" value="Transferase(Phosphotransferase) domain 1"/>
    <property type="match status" value="1"/>
</dbReference>
<dbReference type="AlphaFoldDB" id="G8BUP6"/>
<keyword evidence="12" id="KW-1185">Reference proteome</keyword>
<sequence length="758" mass="84680">MSFLSSGNGNSAGSTKVSTPTSSNGLFSLKKKFFKSSTTSVISLNSRDVRNVSGAPVTSMKTKKMMKQNSNPFINSNSNLPSPPRKGSNNVTPKRSNSMTNNYNTATNNNSNSNTHNWESKEKPIVYNPYGMSNNSSMTNSGAPGSFSNPNDISFYMHDGGAKIRLLPIPILDPNTFLPDNFAQRSVLLNDNFILDKENKTLGSGGSCEVRKIRSIYRAKNVYALKKLNLIYQETPEQFYKRCSKEFIIAKSLSHNIHIINTFCIMKVPTTTYTTRGWGVVMELGEGDLFQLIEKSGWKNVPLPEKFCLFKQIANGIKFCHENGIAHRDLKPENVLLSKDGVCKLTDFGISDWYHEIPNDFTSPVKTCQGMIGSPPYAPPEVMYFDSKKKYSENLQKPYNPLALDCYALGIILFTLVNGTTPFFESCNTDTRFRSFETSYDNFIAYQNKYFRKGGVYKPGPGSEYSLSKNFRDEHASRVAWRLSDPKVETRYTLEDLYEDPWFKSIQTCAEMHDDYNTEQPDIRPPKRTEEYTTSSANSIKSNVEEKHNNEHVIYMNNTLESFKEEIKNGNDLLRDTLNNHSPVGHNGIIPSMTTTLKSKPRSMVDIAHSPQINKSGSKPSDSDHAENEGQDANLFTLDEDSVKEKLEELLAENEVSPPAGSFSSNKITTPVPITSPVPNRILNNNALNSEPSIPSTISSPSQSYIPIVSTSSSSASSFRSNMSVSRGKLRNKQLIHNHMNVVNSITSMSGSRSFSLK</sequence>
<dbReference type="OMA" id="FFESCNT"/>
<evidence type="ECO:0000313" key="11">
    <source>
        <dbReference type="EMBL" id="CCE63832.1"/>
    </source>
</evidence>
<dbReference type="EC" id="2.7.11.1" evidence="1"/>
<dbReference type="InterPro" id="IPR000719">
    <property type="entry name" value="Prot_kinase_dom"/>
</dbReference>
<dbReference type="PANTHER" id="PTHR44167">
    <property type="entry name" value="OVARIAN-SPECIFIC SERINE/THREONINE-PROTEIN KINASE LOK-RELATED"/>
    <property type="match status" value="1"/>
</dbReference>
<feature type="compositionally biased region" description="Polar residues" evidence="9">
    <location>
        <begin position="611"/>
        <end position="620"/>
    </location>
</feature>
<dbReference type="OrthoDB" id="4062651at2759"/>
<feature type="region of interest" description="Disordered" evidence="9">
    <location>
        <begin position="53"/>
        <end position="119"/>
    </location>
</feature>
<dbReference type="GO" id="GO:0005634">
    <property type="term" value="C:nucleus"/>
    <property type="evidence" value="ECO:0007669"/>
    <property type="project" value="TreeGrafter"/>
</dbReference>